<evidence type="ECO:0000256" key="1">
    <source>
        <dbReference type="SAM" id="MobiDB-lite"/>
    </source>
</evidence>
<dbReference type="Gene3D" id="6.10.140.1230">
    <property type="match status" value="1"/>
</dbReference>
<evidence type="ECO:0000313" key="3">
    <source>
        <dbReference type="Proteomes" id="UP000322873"/>
    </source>
</evidence>
<evidence type="ECO:0000313" key="2">
    <source>
        <dbReference type="EMBL" id="KAA8572536.1"/>
    </source>
</evidence>
<reference evidence="2 3" key="1">
    <citation type="submission" date="2019-06" db="EMBL/GenBank/DDBJ databases">
        <title>Genome Sequence of the Brown Rot Fungal Pathogen Monilinia fructicola.</title>
        <authorList>
            <person name="De Miccolis Angelini R.M."/>
            <person name="Landi L."/>
            <person name="Abate D."/>
            <person name="Pollastro S."/>
            <person name="Romanazzi G."/>
            <person name="Faretra F."/>
        </authorList>
    </citation>
    <scope>NUCLEOTIDE SEQUENCE [LARGE SCALE GENOMIC DNA]</scope>
    <source>
        <strain evidence="2 3">Mfrc123</strain>
    </source>
</reference>
<feature type="compositionally biased region" description="Acidic residues" evidence="1">
    <location>
        <begin position="131"/>
        <end position="143"/>
    </location>
</feature>
<feature type="compositionally biased region" description="Low complexity" evidence="1">
    <location>
        <begin position="107"/>
        <end position="122"/>
    </location>
</feature>
<dbReference type="Proteomes" id="UP000322873">
    <property type="component" value="Unassembled WGS sequence"/>
</dbReference>
<dbReference type="PANTHER" id="PTHR10476">
    <property type="entry name" value="CHARGED MULTIVESICULAR BODY PROTEIN"/>
    <property type="match status" value="1"/>
</dbReference>
<dbReference type="InterPro" id="IPR005024">
    <property type="entry name" value="Snf7_fam"/>
</dbReference>
<organism evidence="2 3">
    <name type="scientific">Monilinia fructicola</name>
    <name type="common">Brown rot fungus</name>
    <name type="synonym">Ciboria fructicola</name>
    <dbReference type="NCBI Taxonomy" id="38448"/>
    <lineage>
        <taxon>Eukaryota</taxon>
        <taxon>Fungi</taxon>
        <taxon>Dikarya</taxon>
        <taxon>Ascomycota</taxon>
        <taxon>Pezizomycotina</taxon>
        <taxon>Leotiomycetes</taxon>
        <taxon>Helotiales</taxon>
        <taxon>Sclerotiniaceae</taxon>
        <taxon>Monilinia</taxon>
    </lineage>
</organism>
<name>A0A5M9JXC0_MONFR</name>
<dbReference type="EMBL" id="VICG01000004">
    <property type="protein sequence ID" value="KAA8572536.1"/>
    <property type="molecule type" value="Genomic_DNA"/>
</dbReference>
<feature type="compositionally biased region" description="Basic and acidic residues" evidence="1">
    <location>
        <begin position="307"/>
        <end position="317"/>
    </location>
</feature>
<dbReference type="GO" id="GO:0007034">
    <property type="term" value="P:vacuolar transport"/>
    <property type="evidence" value="ECO:0007669"/>
    <property type="project" value="InterPro"/>
</dbReference>
<feature type="region of interest" description="Disordered" evidence="1">
    <location>
        <begin position="275"/>
        <end position="317"/>
    </location>
</feature>
<dbReference type="VEuPathDB" id="FungiDB:MFRU_003g02640"/>
<proteinExistence type="predicted"/>
<sequence>MTTSLRRTKNGVLGQSLKTIWDGLVKQETNGKGIECMAYLATSDTSLHLLYFWAKAAKLQGYESTLETSTKPLPDEDLRRYPEHNTRIRKHEHRRMGLWQAHDAGGAAAQAPAVAGKDAAGARPRAHEVGESGEEADSGDQEEREGGADGAAKIQAKDLVRTRRYVEKFYSMRTQLQAISLRIQTVRTNEQMMQAMKGATGVLGSMNRSMNLPALQRIAMEFEKENDIMDQRQEMMDDAIDDVTGLEDEEEGEEVVEQVLEEIGIDLKAAMGETPQGLQSATVPEGRVAQAVGGGGGTAADPGDDDLQARLDSLRRD</sequence>
<dbReference type="Pfam" id="PF03357">
    <property type="entry name" value="Snf7"/>
    <property type="match status" value="1"/>
</dbReference>
<comment type="caution">
    <text evidence="2">The sequence shown here is derived from an EMBL/GenBank/DDBJ whole genome shotgun (WGS) entry which is preliminary data.</text>
</comment>
<feature type="region of interest" description="Disordered" evidence="1">
    <location>
        <begin position="107"/>
        <end position="152"/>
    </location>
</feature>
<keyword evidence="3" id="KW-1185">Reference proteome</keyword>
<protein>
    <submittedName>
        <fullName evidence="2">Uncharacterized protein</fullName>
    </submittedName>
</protein>
<gene>
    <name evidence="2" type="ORF">EYC84_003146</name>
</gene>
<accession>A0A5M9JXC0</accession>
<dbReference type="AlphaFoldDB" id="A0A5M9JXC0"/>